<keyword evidence="2" id="KW-1185">Reference proteome</keyword>
<dbReference type="Pfam" id="PF09582">
    <property type="entry name" value="AnfO_nitrog"/>
    <property type="match status" value="1"/>
</dbReference>
<dbReference type="InterPro" id="IPR014287">
    <property type="entry name" value="Nase_Fe-Fe_AnfO"/>
</dbReference>
<gene>
    <name evidence="1" type="ORF">CLHUN_32930</name>
</gene>
<comment type="caution">
    <text evidence="1">The sequence shown here is derived from an EMBL/GenBank/DDBJ whole genome shotgun (WGS) entry which is preliminary data.</text>
</comment>
<proteinExistence type="predicted"/>
<dbReference type="AlphaFoldDB" id="A0A1V4SFZ8"/>
<accession>A0A1V4SFZ8</accession>
<evidence type="ECO:0000313" key="2">
    <source>
        <dbReference type="Proteomes" id="UP000191554"/>
    </source>
</evidence>
<dbReference type="Proteomes" id="UP000191554">
    <property type="component" value="Unassembled WGS sequence"/>
</dbReference>
<reference evidence="1 2" key="1">
    <citation type="submission" date="2017-03" db="EMBL/GenBank/DDBJ databases">
        <title>Genome sequence of Clostridium hungatei DSM 14427.</title>
        <authorList>
            <person name="Poehlein A."/>
            <person name="Daniel R."/>
        </authorList>
    </citation>
    <scope>NUCLEOTIDE SEQUENCE [LARGE SCALE GENOMIC DNA]</scope>
    <source>
        <strain evidence="1 2">DSM 14427</strain>
    </source>
</reference>
<protein>
    <submittedName>
        <fullName evidence="1">Iron only nitrogenase protein AnfO</fullName>
    </submittedName>
</protein>
<dbReference type="EMBL" id="MZGX01000024">
    <property type="protein sequence ID" value="OPX42809.1"/>
    <property type="molecule type" value="Genomic_DNA"/>
</dbReference>
<dbReference type="STRING" id="48256.CLHUN_32930"/>
<organism evidence="1 2">
    <name type="scientific">Ruminiclostridium hungatei</name>
    <name type="common">Clostridium hungatei</name>
    <dbReference type="NCBI Taxonomy" id="48256"/>
    <lineage>
        <taxon>Bacteria</taxon>
        <taxon>Bacillati</taxon>
        <taxon>Bacillota</taxon>
        <taxon>Clostridia</taxon>
        <taxon>Eubacteriales</taxon>
        <taxon>Oscillospiraceae</taxon>
        <taxon>Ruminiclostridium</taxon>
    </lineage>
</organism>
<dbReference type="RefSeq" id="WP_080065732.1">
    <property type="nucleotide sequence ID" value="NZ_MZGX01000024.1"/>
</dbReference>
<evidence type="ECO:0000313" key="1">
    <source>
        <dbReference type="EMBL" id="OPX42809.1"/>
    </source>
</evidence>
<dbReference type="OrthoDB" id="200286at2"/>
<sequence length="210" mass="23865">MSEKIAVIMNTDNELTAFDDGSVLLIFNRENESWRVISEIPYSLDITSKIPEIRDNIRTVILQLEDCKIIIGKTVTGLSYNIFERMGFEIFEADTFSEALLTEISDELEAETTVKTPAFSTSATSPVLTSEEGVYFLDLIQLQESHPEISSKKALQSFIEASPFFRLEVVCSHIPPWFDILLPRKKLTYSVDELEKNKLKVSIIRKVCTC</sequence>
<name>A0A1V4SFZ8_RUMHU</name>